<evidence type="ECO:0000256" key="5">
    <source>
        <dbReference type="SAM" id="SignalP"/>
    </source>
</evidence>
<dbReference type="EMBL" id="FR872582">
    <property type="protein sequence ID" value="CCB87918.1"/>
    <property type="molecule type" value="Genomic_DNA"/>
</dbReference>
<dbReference type="GO" id="GO:0016042">
    <property type="term" value="P:lipid catabolic process"/>
    <property type="evidence" value="ECO:0007669"/>
    <property type="project" value="UniProtKB-UniRule"/>
</dbReference>
<dbReference type="AlphaFoldDB" id="F8L537"/>
<organism evidence="7 8">
    <name type="scientific">Simkania negevensis (strain ATCC VR-1471 / DSM 27360 / Z)</name>
    <dbReference type="NCBI Taxonomy" id="331113"/>
    <lineage>
        <taxon>Bacteria</taxon>
        <taxon>Pseudomonadati</taxon>
        <taxon>Chlamydiota</taxon>
        <taxon>Chlamydiia</taxon>
        <taxon>Parachlamydiales</taxon>
        <taxon>Simkaniaceae</taxon>
        <taxon>Simkania</taxon>
    </lineage>
</organism>
<evidence type="ECO:0000256" key="2">
    <source>
        <dbReference type="ARBA" id="ARBA00022963"/>
    </source>
</evidence>
<dbReference type="eggNOG" id="COG1752">
    <property type="taxonomic scope" value="Bacteria"/>
</dbReference>
<evidence type="ECO:0000256" key="4">
    <source>
        <dbReference type="PROSITE-ProRule" id="PRU01161"/>
    </source>
</evidence>
<keyword evidence="5" id="KW-0732">Signal</keyword>
<dbReference type="GO" id="GO:0016787">
    <property type="term" value="F:hydrolase activity"/>
    <property type="evidence" value="ECO:0007669"/>
    <property type="project" value="UniProtKB-UniRule"/>
</dbReference>
<keyword evidence="1 4" id="KW-0378">Hydrolase</keyword>
<feature type="signal peptide" evidence="5">
    <location>
        <begin position="1"/>
        <end position="19"/>
    </location>
</feature>
<dbReference type="PROSITE" id="PS51257">
    <property type="entry name" value="PROKAR_LIPOPROTEIN"/>
    <property type="match status" value="1"/>
</dbReference>
<evidence type="ECO:0000259" key="6">
    <source>
        <dbReference type="PROSITE" id="PS51635"/>
    </source>
</evidence>
<dbReference type="HOGENOM" id="CLU_047251_4_2_0"/>
<feature type="short sequence motif" description="DGA/G" evidence="4">
    <location>
        <begin position="194"/>
        <end position="196"/>
    </location>
</feature>
<reference key="1">
    <citation type="journal article" date="2011" name="Mol. Biol. Evol.">
        <title>Unity in variety -- the pan-genome of the Chlamydiae.</title>
        <authorList>
            <person name="Collingro A."/>
            <person name="Tischler P."/>
            <person name="Weinmaier T."/>
            <person name="Penz T."/>
            <person name="Heinz E."/>
            <person name="Brunham R.C."/>
            <person name="Read T.D."/>
            <person name="Bavoil P.M."/>
            <person name="Sachse K."/>
            <person name="Kahane S."/>
            <person name="Friedman M.G."/>
            <person name="Rattei T."/>
            <person name="Myers G.S.A."/>
            <person name="Horn M."/>
        </authorList>
    </citation>
    <scope>NUCLEOTIDE SEQUENCE</scope>
    <source>
        <strain>Z</strain>
    </source>
</reference>
<evidence type="ECO:0000313" key="8">
    <source>
        <dbReference type="Proteomes" id="UP000000496"/>
    </source>
</evidence>
<dbReference type="InterPro" id="IPR050301">
    <property type="entry name" value="NTE"/>
</dbReference>
<evidence type="ECO:0000256" key="3">
    <source>
        <dbReference type="ARBA" id="ARBA00023098"/>
    </source>
</evidence>
<sequence>MKKLLLGIGLLLAVFTLSACHRHTLARGELEPIPSFDPPEAPPKIALVLGGGGSKGLAHVGVIRELEEAGIHPDLIVGCSAGALIGALYADDPDIDRLEELLLNLKRKDLLDFSLFSSRFGVVKGNSLKAFLQENLHAHSFDGLKIPLVVVATDLHTGELLELGAGPLVPALCASSAVPGVFKPVSYLGRFLVDGGAIDPVPVRVAKKYGAQVIIAVDVGERLSDTEIVHFFGIVKRGLEISYRQLSKEAAREADILLQMNFQGFGMFSDEQNLEIYEQGRAKARELLPRIEQIISERVTDYTEDHAPRWLLFK</sequence>
<dbReference type="PROSITE" id="PS51635">
    <property type="entry name" value="PNPLA"/>
    <property type="match status" value="1"/>
</dbReference>
<dbReference type="SUPFAM" id="SSF52151">
    <property type="entry name" value="FabD/lysophospholipase-like"/>
    <property type="match status" value="1"/>
</dbReference>
<dbReference type="Proteomes" id="UP000000496">
    <property type="component" value="Chromosome gsn.131"/>
</dbReference>
<accession>F8L537</accession>
<feature type="short sequence motif" description="GXSXG" evidence="4">
    <location>
        <begin position="78"/>
        <end position="82"/>
    </location>
</feature>
<protein>
    <submittedName>
        <fullName evidence="7">Uncharacterized NTE family protein ylbK</fullName>
    </submittedName>
</protein>
<keyword evidence="2 4" id="KW-0442">Lipid degradation</keyword>
<dbReference type="RefSeq" id="WP_013942385.1">
    <property type="nucleotide sequence ID" value="NC_015713.1"/>
</dbReference>
<evidence type="ECO:0000256" key="1">
    <source>
        <dbReference type="ARBA" id="ARBA00022801"/>
    </source>
</evidence>
<feature type="short sequence motif" description="GXGXXG" evidence="4">
    <location>
        <begin position="51"/>
        <end position="56"/>
    </location>
</feature>
<feature type="active site" description="Proton acceptor" evidence="4">
    <location>
        <position position="194"/>
    </location>
</feature>
<dbReference type="InterPro" id="IPR016035">
    <property type="entry name" value="Acyl_Trfase/lysoPLipase"/>
</dbReference>
<gene>
    <name evidence="7" type="primary">ylbK</name>
    <name evidence="7" type="ordered locus">SNE_A00400</name>
</gene>
<dbReference type="OrthoDB" id="9770965at2"/>
<dbReference type="PANTHER" id="PTHR14226">
    <property type="entry name" value="NEUROPATHY TARGET ESTERASE/SWISS CHEESE D.MELANOGASTER"/>
    <property type="match status" value="1"/>
</dbReference>
<dbReference type="Pfam" id="PF01734">
    <property type="entry name" value="Patatin"/>
    <property type="match status" value="1"/>
</dbReference>
<dbReference type="PANTHER" id="PTHR14226:SF29">
    <property type="entry name" value="NEUROPATHY TARGET ESTERASE SWS"/>
    <property type="match status" value="1"/>
</dbReference>
<dbReference type="InterPro" id="IPR002641">
    <property type="entry name" value="PNPLA_dom"/>
</dbReference>
<dbReference type="KEGG" id="sng:SNE_A00400"/>
<reference evidence="7 8" key="2">
    <citation type="journal article" date="2011" name="Mol. Biol. Evol.">
        <title>Unity in variety--the pan-genome of the Chlamydiae.</title>
        <authorList>
            <person name="Collingro A."/>
            <person name="Tischler P."/>
            <person name="Weinmaier T."/>
            <person name="Penz T."/>
            <person name="Heinz E."/>
            <person name="Brunham R.C."/>
            <person name="Read T.D."/>
            <person name="Bavoil P.M."/>
            <person name="Sachse K."/>
            <person name="Kahane S."/>
            <person name="Friedman M.G."/>
            <person name="Rattei T."/>
            <person name="Myers G.S."/>
            <person name="Horn M."/>
        </authorList>
    </citation>
    <scope>NUCLEOTIDE SEQUENCE [LARGE SCALE GENOMIC DNA]</scope>
    <source>
        <strain evidence="8">ATCC VR-1471 / Z</strain>
    </source>
</reference>
<dbReference type="STRING" id="331113.SNE_A00400"/>
<name>F8L537_SIMNZ</name>
<dbReference type="CDD" id="cd07205">
    <property type="entry name" value="Pat_PNPLA6_PNPLA7_NTE1_like"/>
    <property type="match status" value="1"/>
</dbReference>
<proteinExistence type="predicted"/>
<feature type="domain" description="PNPLA" evidence="6">
    <location>
        <begin position="47"/>
        <end position="207"/>
    </location>
</feature>
<feature type="active site" description="Nucleophile" evidence="4">
    <location>
        <position position="80"/>
    </location>
</feature>
<keyword evidence="3 4" id="KW-0443">Lipid metabolism</keyword>
<evidence type="ECO:0000313" key="7">
    <source>
        <dbReference type="EMBL" id="CCB87918.1"/>
    </source>
</evidence>
<keyword evidence="8" id="KW-1185">Reference proteome</keyword>
<dbReference type="Gene3D" id="3.40.1090.10">
    <property type="entry name" value="Cytosolic phospholipase A2 catalytic domain"/>
    <property type="match status" value="2"/>
</dbReference>
<feature type="chain" id="PRO_5003374115" evidence="5">
    <location>
        <begin position="20"/>
        <end position="314"/>
    </location>
</feature>